<dbReference type="InterPro" id="IPR010730">
    <property type="entry name" value="HET"/>
</dbReference>
<dbReference type="AlphaFoldDB" id="A0AAE0NZZ9"/>
<reference evidence="2" key="2">
    <citation type="submission" date="2023-06" db="EMBL/GenBank/DDBJ databases">
        <authorList>
            <consortium name="Lawrence Berkeley National Laboratory"/>
            <person name="Haridas S."/>
            <person name="Hensen N."/>
            <person name="Bonometti L."/>
            <person name="Westerberg I."/>
            <person name="Brannstrom I.O."/>
            <person name="Guillou S."/>
            <person name="Cros-Aarteil S."/>
            <person name="Calhoun S."/>
            <person name="Kuo A."/>
            <person name="Mondo S."/>
            <person name="Pangilinan J."/>
            <person name="Riley R."/>
            <person name="LaButti K."/>
            <person name="Andreopoulos B."/>
            <person name="Lipzen A."/>
            <person name="Chen C."/>
            <person name="Yanf M."/>
            <person name="Daum C."/>
            <person name="Ng V."/>
            <person name="Clum A."/>
            <person name="Steindorff A."/>
            <person name="Ohm R."/>
            <person name="Martin F."/>
            <person name="Silar P."/>
            <person name="Natvig D."/>
            <person name="Lalanne C."/>
            <person name="Gautier V."/>
            <person name="Ament-velasquez S.L."/>
            <person name="Kruys A."/>
            <person name="Hutchinson M.I."/>
            <person name="Powell A.J."/>
            <person name="Barry K."/>
            <person name="Miller A.N."/>
            <person name="Grigoriev I.V."/>
            <person name="Debuchy R."/>
            <person name="Gladieux P."/>
            <person name="Thoren M.H."/>
            <person name="Johannesson H."/>
        </authorList>
    </citation>
    <scope>NUCLEOTIDE SEQUENCE</scope>
    <source>
        <strain evidence="2">CBS 232.78</strain>
    </source>
</reference>
<reference evidence="2" key="1">
    <citation type="journal article" date="2023" name="Mol. Phylogenet. Evol.">
        <title>Genome-scale phylogeny and comparative genomics of the fungal order Sordariales.</title>
        <authorList>
            <person name="Hensen N."/>
            <person name="Bonometti L."/>
            <person name="Westerberg I."/>
            <person name="Brannstrom I.O."/>
            <person name="Guillou S."/>
            <person name="Cros-Aarteil S."/>
            <person name="Calhoun S."/>
            <person name="Haridas S."/>
            <person name="Kuo A."/>
            <person name="Mondo S."/>
            <person name="Pangilinan J."/>
            <person name="Riley R."/>
            <person name="LaButti K."/>
            <person name="Andreopoulos B."/>
            <person name="Lipzen A."/>
            <person name="Chen C."/>
            <person name="Yan M."/>
            <person name="Daum C."/>
            <person name="Ng V."/>
            <person name="Clum A."/>
            <person name="Steindorff A."/>
            <person name="Ohm R.A."/>
            <person name="Martin F."/>
            <person name="Silar P."/>
            <person name="Natvig D.O."/>
            <person name="Lalanne C."/>
            <person name="Gautier V."/>
            <person name="Ament-Velasquez S.L."/>
            <person name="Kruys A."/>
            <person name="Hutchinson M.I."/>
            <person name="Powell A.J."/>
            <person name="Barry K."/>
            <person name="Miller A.N."/>
            <person name="Grigoriev I.V."/>
            <person name="Debuchy R."/>
            <person name="Gladieux P."/>
            <person name="Hiltunen Thoren M."/>
            <person name="Johannesson H."/>
        </authorList>
    </citation>
    <scope>NUCLEOTIDE SEQUENCE</scope>
    <source>
        <strain evidence="2">CBS 232.78</strain>
    </source>
</reference>
<dbReference type="PANTHER" id="PTHR24148">
    <property type="entry name" value="ANKYRIN REPEAT DOMAIN-CONTAINING PROTEIN 39 HOMOLOG-RELATED"/>
    <property type="match status" value="1"/>
</dbReference>
<dbReference type="Proteomes" id="UP001285441">
    <property type="component" value="Unassembled WGS sequence"/>
</dbReference>
<dbReference type="InterPro" id="IPR052895">
    <property type="entry name" value="HetReg/Transcr_Mod"/>
</dbReference>
<name>A0AAE0NZZ9_9PEZI</name>
<dbReference type="EMBL" id="JAULSW010000002">
    <property type="protein sequence ID" value="KAK3390792.1"/>
    <property type="molecule type" value="Genomic_DNA"/>
</dbReference>
<dbReference type="Pfam" id="PF06985">
    <property type="entry name" value="HET"/>
    <property type="match status" value="1"/>
</dbReference>
<comment type="caution">
    <text evidence="2">The sequence shown here is derived from an EMBL/GenBank/DDBJ whole genome shotgun (WGS) entry which is preliminary data.</text>
</comment>
<proteinExistence type="predicted"/>
<evidence type="ECO:0000313" key="2">
    <source>
        <dbReference type="EMBL" id="KAK3390792.1"/>
    </source>
</evidence>
<protein>
    <submittedName>
        <fullName evidence="2">Heterokaryon incompatibility protein-domain-containing protein</fullName>
    </submittedName>
</protein>
<dbReference type="PANTHER" id="PTHR24148:SF82">
    <property type="entry name" value="HETEROKARYON INCOMPATIBILITY DOMAIN-CONTAINING PROTEIN"/>
    <property type="match status" value="1"/>
</dbReference>
<gene>
    <name evidence="2" type="ORF">B0H63DRAFT_520005</name>
</gene>
<accession>A0AAE0NZZ9</accession>
<organism evidence="2 3">
    <name type="scientific">Podospora didyma</name>
    <dbReference type="NCBI Taxonomy" id="330526"/>
    <lineage>
        <taxon>Eukaryota</taxon>
        <taxon>Fungi</taxon>
        <taxon>Dikarya</taxon>
        <taxon>Ascomycota</taxon>
        <taxon>Pezizomycotina</taxon>
        <taxon>Sordariomycetes</taxon>
        <taxon>Sordariomycetidae</taxon>
        <taxon>Sordariales</taxon>
        <taxon>Podosporaceae</taxon>
        <taxon>Podospora</taxon>
    </lineage>
</organism>
<evidence type="ECO:0000313" key="3">
    <source>
        <dbReference type="Proteomes" id="UP001285441"/>
    </source>
</evidence>
<keyword evidence="3" id="KW-1185">Reference proteome</keyword>
<sequence length="528" mass="58370">MSNFKYTTLNEGEIRIIELQPGDDISNIQGSLKVASIGSSTPKRYSALSYCWGLDSQPRRTISLDGQRFEARQSLLEALQQLRSRDECARLWIDAICINQEDKEEKKSQLPLMSSIYSKAETVEIWLRTGEDNGELGLWSLASGELEAIATPRIELVLAGEGRAFVNCGNARVTWDALSLGIAEISGTFYLNGAFLRSLVPQREQPEGPPTAPGSNLELALLRNMLSAVIVSRGMAAMMLCGIRTAYSDRSATSRPRPTSAVGTILRSSRYAQATLPRDKIFGLCGLLGASAEEGLMKLFDKEADEVFFAATLHILQNDTHPNMYHEYPTIPPSRAEKSSVPSWTLDFSFTGTTYAELHFTSLTKFHISRERQDKLIFSSDVEELTADACIIDTITNVIDYAAVARVPDTPAAWDAFSLRFREAAGIGRETVLEMSWYDKDNVQSMPCHATYGFYVTSKGLHGLCLPSAQAGDMIARLFRGTGFEIPMVLRPKGHKRYSMVCAASVSEGWEEVCRVKKTVDPVEVVLV</sequence>
<feature type="domain" description="Heterokaryon incompatibility" evidence="1">
    <location>
        <begin position="45"/>
        <end position="135"/>
    </location>
</feature>
<evidence type="ECO:0000259" key="1">
    <source>
        <dbReference type="Pfam" id="PF06985"/>
    </source>
</evidence>